<keyword evidence="1" id="KW-0472">Membrane</keyword>
<feature type="transmembrane region" description="Helical" evidence="1">
    <location>
        <begin position="14"/>
        <end position="33"/>
    </location>
</feature>
<dbReference type="EMBL" id="BSPQ01000001">
    <property type="protein sequence ID" value="GLS89469.1"/>
    <property type="molecule type" value="Genomic_DNA"/>
</dbReference>
<gene>
    <name evidence="2" type="ORF">GCM10007916_05360</name>
</gene>
<organism evidence="2 3">
    <name type="scientific">Psychromonas marina</name>
    <dbReference type="NCBI Taxonomy" id="88364"/>
    <lineage>
        <taxon>Bacteria</taxon>
        <taxon>Pseudomonadati</taxon>
        <taxon>Pseudomonadota</taxon>
        <taxon>Gammaproteobacteria</taxon>
        <taxon>Alteromonadales</taxon>
        <taxon>Psychromonadaceae</taxon>
        <taxon>Psychromonas</taxon>
    </lineage>
</organism>
<evidence type="ECO:0000256" key="1">
    <source>
        <dbReference type="SAM" id="Phobius"/>
    </source>
</evidence>
<proteinExistence type="predicted"/>
<keyword evidence="3" id="KW-1185">Reference proteome</keyword>
<dbReference type="Proteomes" id="UP001157353">
    <property type="component" value="Unassembled WGS sequence"/>
</dbReference>
<keyword evidence="1" id="KW-0812">Transmembrane</keyword>
<evidence type="ECO:0000313" key="3">
    <source>
        <dbReference type="Proteomes" id="UP001157353"/>
    </source>
</evidence>
<accession>A0ABQ6DWT9</accession>
<feature type="transmembrane region" description="Helical" evidence="1">
    <location>
        <begin position="39"/>
        <end position="59"/>
    </location>
</feature>
<reference evidence="3" key="1">
    <citation type="journal article" date="2019" name="Int. J. Syst. Evol. Microbiol.">
        <title>The Global Catalogue of Microorganisms (GCM) 10K type strain sequencing project: providing services to taxonomists for standard genome sequencing and annotation.</title>
        <authorList>
            <consortium name="The Broad Institute Genomics Platform"/>
            <consortium name="The Broad Institute Genome Sequencing Center for Infectious Disease"/>
            <person name="Wu L."/>
            <person name="Ma J."/>
        </authorList>
    </citation>
    <scope>NUCLEOTIDE SEQUENCE [LARGE SCALE GENOMIC DNA]</scope>
    <source>
        <strain evidence="3">NBRC 103166</strain>
    </source>
</reference>
<keyword evidence="1" id="KW-1133">Transmembrane helix</keyword>
<sequence>MLTLSRKPELIKELSSLIVPTIFIVGLSLLGLYTPFLLFHFFAEFSSIFFALCLGVIYLKRLPINKLKIDQSLICCLPDDGDDTEITNAC</sequence>
<evidence type="ECO:0000313" key="2">
    <source>
        <dbReference type="EMBL" id="GLS89469.1"/>
    </source>
</evidence>
<protein>
    <submittedName>
        <fullName evidence="2">Uncharacterized protein</fullName>
    </submittedName>
</protein>
<comment type="caution">
    <text evidence="2">The sequence shown here is derived from an EMBL/GenBank/DDBJ whole genome shotgun (WGS) entry which is preliminary data.</text>
</comment>
<name>A0ABQ6DWT9_9GAMM</name>